<evidence type="ECO:0000256" key="3">
    <source>
        <dbReference type="ARBA" id="ARBA00022989"/>
    </source>
</evidence>
<evidence type="ECO:0000259" key="6">
    <source>
        <dbReference type="Pfam" id="PF06271"/>
    </source>
</evidence>
<dbReference type="RefSeq" id="WP_245706933.1">
    <property type="nucleotide sequence ID" value="NZ_FNQP01000006.1"/>
</dbReference>
<keyword evidence="2 5" id="KW-0812">Transmembrane</keyword>
<keyword evidence="4 5" id="KW-0472">Membrane</keyword>
<proteinExistence type="predicted"/>
<gene>
    <name evidence="7" type="ORF">SAMN05660964_01283</name>
</gene>
<name>A0A1H3ZZN8_9GAMM</name>
<accession>A0A1H3ZZN8</accession>
<dbReference type="InterPro" id="IPR010432">
    <property type="entry name" value="RDD"/>
</dbReference>
<evidence type="ECO:0000256" key="1">
    <source>
        <dbReference type="ARBA" id="ARBA00004141"/>
    </source>
</evidence>
<reference evidence="7 8" key="1">
    <citation type="submission" date="2016-10" db="EMBL/GenBank/DDBJ databases">
        <authorList>
            <person name="de Groot N.N."/>
        </authorList>
    </citation>
    <scope>NUCLEOTIDE SEQUENCE [LARGE SCALE GENOMIC DNA]</scope>
    <source>
        <strain evidence="7 8">DSM 21228</strain>
    </source>
</reference>
<evidence type="ECO:0000256" key="5">
    <source>
        <dbReference type="SAM" id="Phobius"/>
    </source>
</evidence>
<keyword evidence="8" id="KW-1185">Reference proteome</keyword>
<evidence type="ECO:0000313" key="7">
    <source>
        <dbReference type="EMBL" id="SEA29329.1"/>
    </source>
</evidence>
<evidence type="ECO:0000256" key="2">
    <source>
        <dbReference type="ARBA" id="ARBA00022692"/>
    </source>
</evidence>
<feature type="transmembrane region" description="Helical" evidence="5">
    <location>
        <begin position="35"/>
        <end position="59"/>
    </location>
</feature>
<dbReference type="Proteomes" id="UP000199397">
    <property type="component" value="Unassembled WGS sequence"/>
</dbReference>
<dbReference type="EMBL" id="FNQP01000006">
    <property type="protein sequence ID" value="SEA29329.1"/>
    <property type="molecule type" value="Genomic_DNA"/>
</dbReference>
<sequence>MDKLWSYMRLDTTYTVNTPEGIALQLSPAGPAPRLLAWALDLLLRILLSALLFAALAIFGRMGMGIALILSFLLEWFYPVYFELRHQGQTPGKKMFDLYVAQADASPVTATASLVRNLLRVVDFLPLLYGFGFASMMLNQRFQRLGDLAANTVVLHKTYRNGHNAVMNVEPIRPEVALTLPEQQAIILFAQRSHTLTPSRLEELAQMTGVLVAQQENPTRWLQGIARWLTGGGRT</sequence>
<feature type="domain" description="RDD" evidence="6">
    <location>
        <begin position="29"/>
        <end position="151"/>
    </location>
</feature>
<dbReference type="GO" id="GO:0016020">
    <property type="term" value="C:membrane"/>
    <property type="evidence" value="ECO:0007669"/>
    <property type="project" value="UniProtKB-SubCell"/>
</dbReference>
<dbReference type="PANTHER" id="PTHR38480:SF1">
    <property type="entry name" value="SLR0254 PROTEIN"/>
    <property type="match status" value="1"/>
</dbReference>
<dbReference type="Pfam" id="PF06271">
    <property type="entry name" value="RDD"/>
    <property type="match status" value="1"/>
</dbReference>
<dbReference type="STRING" id="525918.SAMN05660964_01283"/>
<comment type="subcellular location">
    <subcellularLocation>
        <location evidence="1">Membrane</location>
        <topology evidence="1">Multi-pass membrane protein</topology>
    </subcellularLocation>
</comment>
<dbReference type="AlphaFoldDB" id="A0A1H3ZZN8"/>
<keyword evidence="3 5" id="KW-1133">Transmembrane helix</keyword>
<evidence type="ECO:0000256" key="4">
    <source>
        <dbReference type="ARBA" id="ARBA00023136"/>
    </source>
</evidence>
<evidence type="ECO:0000313" key="8">
    <source>
        <dbReference type="Proteomes" id="UP000199397"/>
    </source>
</evidence>
<dbReference type="PANTHER" id="PTHR38480">
    <property type="entry name" value="SLR0254 PROTEIN"/>
    <property type="match status" value="1"/>
</dbReference>
<protein>
    <submittedName>
        <fullName evidence="7">Uncharacterized membrane protein YckC, RDD family</fullName>
    </submittedName>
</protein>
<organism evidence="7 8">
    <name type="scientific">Thiothrix caldifontis</name>
    <dbReference type="NCBI Taxonomy" id="525918"/>
    <lineage>
        <taxon>Bacteria</taxon>
        <taxon>Pseudomonadati</taxon>
        <taxon>Pseudomonadota</taxon>
        <taxon>Gammaproteobacteria</taxon>
        <taxon>Thiotrichales</taxon>
        <taxon>Thiotrichaceae</taxon>
        <taxon>Thiothrix</taxon>
    </lineage>
</organism>